<protein>
    <recommendedName>
        <fullName evidence="1">LytR/CpsA/Psr regulator C-terminal domain-containing protein</fullName>
    </recommendedName>
</protein>
<dbReference type="InterPro" id="IPR027381">
    <property type="entry name" value="LytR/CpsA/Psr_C"/>
</dbReference>
<proteinExistence type="predicted"/>
<keyword evidence="3" id="KW-1185">Reference proteome</keyword>
<feature type="domain" description="LytR/CpsA/Psr regulator C-terminal" evidence="1">
    <location>
        <begin position="273"/>
        <end position="363"/>
    </location>
</feature>
<evidence type="ECO:0000313" key="2">
    <source>
        <dbReference type="EMBL" id="PYC77087.1"/>
    </source>
</evidence>
<dbReference type="InterPro" id="IPR050922">
    <property type="entry name" value="LytR/CpsA/Psr_CW_biosynth"/>
</dbReference>
<gene>
    <name evidence="2" type="ORF">C7C46_20365</name>
</gene>
<comment type="caution">
    <text evidence="2">The sequence shown here is derived from an EMBL/GenBank/DDBJ whole genome shotgun (WGS) entry which is preliminary data.</text>
</comment>
<dbReference type="Pfam" id="PF13399">
    <property type="entry name" value="LytR_C"/>
    <property type="match status" value="1"/>
</dbReference>
<dbReference type="PANTHER" id="PTHR33392">
    <property type="entry name" value="POLYISOPRENYL-TEICHOIC ACID--PEPTIDOGLYCAN TEICHOIC ACID TRANSFERASE TAGU"/>
    <property type="match status" value="1"/>
</dbReference>
<dbReference type="PANTHER" id="PTHR33392:SF6">
    <property type="entry name" value="POLYISOPRENYL-TEICHOIC ACID--PEPTIDOGLYCAN TEICHOIC ACID TRANSFERASE TAGU"/>
    <property type="match status" value="1"/>
</dbReference>
<dbReference type="AlphaFoldDB" id="A0A2V4P2V5"/>
<dbReference type="EMBL" id="PYBW01000074">
    <property type="protein sequence ID" value="PYC77087.1"/>
    <property type="molecule type" value="Genomic_DNA"/>
</dbReference>
<sequence>MVALALVAGGTAGYLWYTGAIGGQTAAKATGGRNVVVVHLHDLQGKVSSVLLVNDAGGNKASVLLLPDNLQLPSTGDSATTAMSDALTNLGSAPTRDALATLLGAPVSGTWRLDTPYLQLLVAQLGGLTMDTNAQLTGPDGKVLVDKGSRRMLTGQAAVAYATYQAPGESRDAQLARFGAVLAAVVKAMPTALSDATDDVHKMGAVLDPSLPEQALAGLLAQLAGRAGAGRLTTSELPVRTDGTVDEAKAAPLVKDVLGSTVHTAAATAGPARVSIQDATGTAGGTDSPAVAAQAQVVNAGLTFVPGGGKVAAQPSSEIHYSDDTRADAARSLATTLGLPATAVKKVTDAQTTDLVLVVGKDYQAPKPQQ</sequence>
<dbReference type="Gene3D" id="3.40.630.190">
    <property type="entry name" value="LCP protein"/>
    <property type="match status" value="1"/>
</dbReference>
<name>A0A2V4P2V5_9ACTN</name>
<dbReference type="RefSeq" id="WP_110671311.1">
    <property type="nucleotide sequence ID" value="NZ_PYBW01000074.1"/>
</dbReference>
<dbReference type="OrthoDB" id="4349935at2"/>
<accession>A0A2V4P2V5</accession>
<organism evidence="2 3">
    <name type="scientific">Streptomyces tateyamensis</name>
    <dbReference type="NCBI Taxonomy" id="565073"/>
    <lineage>
        <taxon>Bacteria</taxon>
        <taxon>Bacillati</taxon>
        <taxon>Actinomycetota</taxon>
        <taxon>Actinomycetes</taxon>
        <taxon>Kitasatosporales</taxon>
        <taxon>Streptomycetaceae</taxon>
        <taxon>Streptomyces</taxon>
    </lineage>
</organism>
<evidence type="ECO:0000313" key="3">
    <source>
        <dbReference type="Proteomes" id="UP000248039"/>
    </source>
</evidence>
<evidence type="ECO:0000259" key="1">
    <source>
        <dbReference type="Pfam" id="PF13399"/>
    </source>
</evidence>
<reference evidence="2 3" key="1">
    <citation type="submission" date="2018-03" db="EMBL/GenBank/DDBJ databases">
        <title>Bioinformatic expansion and discovery of thiopeptide antibiotics.</title>
        <authorList>
            <person name="Schwalen C.J."/>
            <person name="Hudson G.A."/>
            <person name="Mitchell D.A."/>
        </authorList>
    </citation>
    <scope>NUCLEOTIDE SEQUENCE [LARGE SCALE GENOMIC DNA]</scope>
    <source>
        <strain evidence="2 3">ATCC 21389</strain>
    </source>
</reference>
<dbReference type="Proteomes" id="UP000248039">
    <property type="component" value="Unassembled WGS sequence"/>
</dbReference>